<feature type="domain" description="NodB homology" evidence="7">
    <location>
        <begin position="477"/>
        <end position="667"/>
    </location>
</feature>
<evidence type="ECO:0000256" key="4">
    <source>
        <dbReference type="ARBA" id="ARBA00023277"/>
    </source>
</evidence>
<keyword evidence="3" id="KW-0378">Hydrolase</keyword>
<dbReference type="InterPro" id="IPR011330">
    <property type="entry name" value="Glyco_hydro/deAcase_b/a-brl"/>
</dbReference>
<dbReference type="PANTHER" id="PTHR46471">
    <property type="entry name" value="CHITIN DEACETYLASE"/>
    <property type="match status" value="1"/>
</dbReference>
<organism evidence="8">
    <name type="scientific">Heterosigma akashiwo</name>
    <name type="common">Chromophytic alga</name>
    <name type="synonym">Heterosigma carterae</name>
    <dbReference type="NCBI Taxonomy" id="2829"/>
    <lineage>
        <taxon>Eukaryota</taxon>
        <taxon>Sar</taxon>
        <taxon>Stramenopiles</taxon>
        <taxon>Ochrophyta</taxon>
        <taxon>Raphidophyceae</taxon>
        <taxon>Chattonellales</taxon>
        <taxon>Chattonellaceae</taxon>
        <taxon>Heterosigma</taxon>
    </lineage>
</organism>
<dbReference type="Pfam" id="PF01522">
    <property type="entry name" value="Polysacc_deac_1"/>
    <property type="match status" value="1"/>
</dbReference>
<evidence type="ECO:0000256" key="6">
    <source>
        <dbReference type="SAM" id="MobiDB-lite"/>
    </source>
</evidence>
<sequence>MDSGGASGVANSSQLLLRMPVVSMPAWRSASSAKGLTSPRGALPALCARTSRPSFLAQWLSMPSASTLRAELWVQRMRTWVVMTGSATGSGCRHGAAGALAAVVGQVGDDLTHAPVGGTVDQVAAGALLRHQPGVDQLLQVERQGVGRDVQALGHGAGRQASVTGDDQRAEHLQPHRLGQCGQGFDHILLVHDSRILEVMNTSKPPGRRTSQSRPSSPPSPNMPALRHAPTALLLTAALALSACQRAADVPAALPAASAPQDASATAQLRQQADALLALHRQIIVLMDGEAALPAVQRREVQALGQQLFHELLQRQQALADAALKPDALEATTALLTRIESEPSWFDADRLAFKEVLEQLASGLKSSQTLDGIKLARRAQDDIDTLAEVQKAYEQELKDVFGGFAKRGIELKREKWSDYLAKLRALHSREAVMKQHGTRLPAANDLAPEVPASAASGAMRGVAAKDREVFGDKLPPKTVLLSFDDGPHARYTDEILEILKRYQAPAVFFQLGQNLGKVGADGQPQPGNGTAVAKRVLAAGHQIANHSFTHGLMSKFELIKVKEEAANTEALLDAAGRNGDALFRFPYGARNDGALTTIEALKLRSMMWNVDSLDWSDPIPKSIAARVLAELDKQQRGIVLFHDIHARTVQALPLVLDQLAADGWRFASYQNGQFVVTTDKAAAAPPPAAGELYRESHALVIGINGYTAWPKLSHAVRDAQAIRDALVTRFGFKADHVTLLTDADATRSNILKALNDRFGDPKRVKRDDRVFVFFAGHGSTRKLPSGREVGYIVPVDAGLNDLQADAIAMPQLQEVAEAITAKHALFVIDACYSGLGLTRGGSPAADSNFARTNARRIGRQMMTAGGADQQVADDGPGGHSVFTWTLLQALSGKADLNGDGLITATELAAYVAPAVSAIAHQTPAFGSLPGSEGGEFVFELPTAQEPGLSSAVAQLDDKASQLAAKLDEASSAGRQAAPAVSGAASAVQVTIKGLDGKDQALAATTARVDPGARVAAQRANDRGLQLYRERRYDEAEAAFKEALALQPKFALAANNLGFVLYRRGKFADAAGWFEKAVEMDASRSLAWLNLGDARLQAGDDAKAMAAYKTFLELAPKHARAAELQGWITSPSEGTRPKAL</sequence>
<accession>A0A7S3XYG4</accession>
<dbReference type="Gene3D" id="3.40.50.1460">
    <property type="match status" value="1"/>
</dbReference>
<dbReference type="InterPro" id="IPR029030">
    <property type="entry name" value="Caspase-like_dom_sf"/>
</dbReference>
<dbReference type="PROSITE" id="PS51677">
    <property type="entry name" value="NODB"/>
    <property type="match status" value="1"/>
</dbReference>
<feature type="region of interest" description="Disordered" evidence="6">
    <location>
        <begin position="201"/>
        <end position="226"/>
    </location>
</feature>
<dbReference type="SUPFAM" id="SSF88713">
    <property type="entry name" value="Glycoside hydrolase/deacetylase"/>
    <property type="match status" value="1"/>
</dbReference>
<dbReference type="GO" id="GO:0046872">
    <property type="term" value="F:metal ion binding"/>
    <property type="evidence" value="ECO:0007669"/>
    <property type="project" value="UniProtKB-KW"/>
</dbReference>
<evidence type="ECO:0000256" key="2">
    <source>
        <dbReference type="ARBA" id="ARBA00022729"/>
    </source>
</evidence>
<feature type="repeat" description="TPR" evidence="5">
    <location>
        <begin position="1050"/>
        <end position="1083"/>
    </location>
</feature>
<dbReference type="InterPro" id="IPR011600">
    <property type="entry name" value="Pept_C14_caspase"/>
</dbReference>
<dbReference type="Pfam" id="PF13432">
    <property type="entry name" value="TPR_16"/>
    <property type="match status" value="1"/>
</dbReference>
<dbReference type="PROSITE" id="PS00018">
    <property type="entry name" value="EF_HAND_1"/>
    <property type="match status" value="1"/>
</dbReference>
<dbReference type="SUPFAM" id="SSF48452">
    <property type="entry name" value="TPR-like"/>
    <property type="match status" value="1"/>
</dbReference>
<gene>
    <name evidence="8" type="ORF">HAKA00212_LOCUS14559</name>
</gene>
<feature type="repeat" description="TPR" evidence="5">
    <location>
        <begin position="1084"/>
        <end position="1117"/>
    </location>
</feature>
<dbReference type="Gene3D" id="1.25.40.10">
    <property type="entry name" value="Tetratricopeptide repeat domain"/>
    <property type="match status" value="1"/>
</dbReference>
<keyword evidence="4" id="KW-0119">Carbohydrate metabolism</keyword>
<dbReference type="InterPro" id="IPR019734">
    <property type="entry name" value="TPR_rpt"/>
</dbReference>
<dbReference type="SUPFAM" id="SSF52129">
    <property type="entry name" value="Caspase-like"/>
    <property type="match status" value="1"/>
</dbReference>
<name>A0A7S3XYG4_HETAK</name>
<dbReference type="CDD" id="cd10917">
    <property type="entry name" value="CE4_NodB_like_6s_7s"/>
    <property type="match status" value="1"/>
</dbReference>
<keyword evidence="2" id="KW-0732">Signal</keyword>
<feature type="repeat" description="TPR" evidence="5">
    <location>
        <begin position="1016"/>
        <end position="1049"/>
    </location>
</feature>
<dbReference type="Pfam" id="PF13181">
    <property type="entry name" value="TPR_8"/>
    <property type="match status" value="1"/>
</dbReference>
<dbReference type="GO" id="GO:0016810">
    <property type="term" value="F:hydrolase activity, acting on carbon-nitrogen (but not peptide) bonds"/>
    <property type="evidence" value="ECO:0007669"/>
    <property type="project" value="InterPro"/>
</dbReference>
<evidence type="ECO:0000259" key="7">
    <source>
        <dbReference type="PROSITE" id="PS51677"/>
    </source>
</evidence>
<dbReference type="Pfam" id="PF00656">
    <property type="entry name" value="Peptidase_C14"/>
    <property type="match status" value="1"/>
</dbReference>
<dbReference type="InterPro" id="IPR002509">
    <property type="entry name" value="NODB_dom"/>
</dbReference>
<dbReference type="PANTHER" id="PTHR46471:SF2">
    <property type="entry name" value="CHITIN DEACETYLASE-RELATED"/>
    <property type="match status" value="1"/>
</dbReference>
<dbReference type="GO" id="GO:0006508">
    <property type="term" value="P:proteolysis"/>
    <property type="evidence" value="ECO:0007669"/>
    <property type="project" value="InterPro"/>
</dbReference>
<dbReference type="PROSITE" id="PS50005">
    <property type="entry name" value="TPR"/>
    <property type="match status" value="3"/>
</dbReference>
<dbReference type="GO" id="GO:0004197">
    <property type="term" value="F:cysteine-type endopeptidase activity"/>
    <property type="evidence" value="ECO:0007669"/>
    <property type="project" value="InterPro"/>
</dbReference>
<protein>
    <recommendedName>
        <fullName evidence="7">NodB homology domain-containing protein</fullName>
    </recommendedName>
</protein>
<reference evidence="8" key="1">
    <citation type="submission" date="2021-01" db="EMBL/GenBank/DDBJ databases">
        <authorList>
            <person name="Corre E."/>
            <person name="Pelletier E."/>
            <person name="Niang G."/>
            <person name="Scheremetjew M."/>
            <person name="Finn R."/>
            <person name="Kale V."/>
            <person name="Holt S."/>
            <person name="Cochrane G."/>
            <person name="Meng A."/>
            <person name="Brown T."/>
            <person name="Cohen L."/>
        </authorList>
    </citation>
    <scope>NUCLEOTIDE SEQUENCE</scope>
    <source>
        <strain evidence="8">CCMP3107</strain>
    </source>
</reference>
<keyword evidence="1" id="KW-0479">Metal-binding</keyword>
<evidence type="ECO:0000313" key="8">
    <source>
        <dbReference type="EMBL" id="CAE0635813.1"/>
    </source>
</evidence>
<dbReference type="InterPro" id="IPR011990">
    <property type="entry name" value="TPR-like_helical_dom_sf"/>
</dbReference>
<dbReference type="AlphaFoldDB" id="A0A7S3XYG4"/>
<dbReference type="Gene3D" id="3.20.20.370">
    <property type="entry name" value="Glycoside hydrolase/deacetylase"/>
    <property type="match status" value="1"/>
</dbReference>
<proteinExistence type="predicted"/>
<dbReference type="GO" id="GO:0005975">
    <property type="term" value="P:carbohydrate metabolic process"/>
    <property type="evidence" value="ECO:0007669"/>
    <property type="project" value="InterPro"/>
</dbReference>
<dbReference type="InterPro" id="IPR018247">
    <property type="entry name" value="EF_Hand_1_Ca_BS"/>
</dbReference>
<keyword evidence="5" id="KW-0802">TPR repeat</keyword>
<evidence type="ECO:0000256" key="3">
    <source>
        <dbReference type="ARBA" id="ARBA00022801"/>
    </source>
</evidence>
<evidence type="ECO:0000256" key="1">
    <source>
        <dbReference type="ARBA" id="ARBA00022723"/>
    </source>
</evidence>
<dbReference type="SMART" id="SM00028">
    <property type="entry name" value="TPR"/>
    <property type="match status" value="3"/>
</dbReference>
<dbReference type="EMBL" id="HBIU01031545">
    <property type="protein sequence ID" value="CAE0635813.1"/>
    <property type="molecule type" value="Transcribed_RNA"/>
</dbReference>
<evidence type="ECO:0000256" key="5">
    <source>
        <dbReference type="PROSITE-ProRule" id="PRU00339"/>
    </source>
</evidence>